<keyword evidence="1" id="KW-0472">Membrane</keyword>
<sequence length="117" mass="12824">MSNTTFVLPNDSSLIESTISSLSSLVDNFAFCDASVMKGLEIWLLVMAFVPFIFSLITISALLVAINAIGKISDHQVEVDNKAVWIRHNAKGTACQPYITEAFRSFALKNKELAKIA</sequence>
<name>A0A8S9ZKZ0_9BILA</name>
<comment type="caution">
    <text evidence="2">The sequence shown here is derived from an EMBL/GenBank/DDBJ whole genome shotgun (WGS) entry which is preliminary data.</text>
</comment>
<protein>
    <submittedName>
        <fullName evidence="2">Uncharacterized protein</fullName>
    </submittedName>
</protein>
<organism evidence="2 3">
    <name type="scientific">Meloidogyne graminicola</name>
    <dbReference type="NCBI Taxonomy" id="189291"/>
    <lineage>
        <taxon>Eukaryota</taxon>
        <taxon>Metazoa</taxon>
        <taxon>Ecdysozoa</taxon>
        <taxon>Nematoda</taxon>
        <taxon>Chromadorea</taxon>
        <taxon>Rhabditida</taxon>
        <taxon>Tylenchina</taxon>
        <taxon>Tylenchomorpha</taxon>
        <taxon>Tylenchoidea</taxon>
        <taxon>Meloidogynidae</taxon>
        <taxon>Meloidogyninae</taxon>
        <taxon>Meloidogyne</taxon>
    </lineage>
</organism>
<evidence type="ECO:0000256" key="1">
    <source>
        <dbReference type="SAM" id="Phobius"/>
    </source>
</evidence>
<proteinExistence type="predicted"/>
<dbReference type="EMBL" id="JABEBT010000067">
    <property type="protein sequence ID" value="KAF7633953.1"/>
    <property type="molecule type" value="Genomic_DNA"/>
</dbReference>
<dbReference type="OrthoDB" id="5896067at2759"/>
<keyword evidence="3" id="KW-1185">Reference proteome</keyword>
<reference evidence="2" key="1">
    <citation type="journal article" date="2020" name="Ecol. Evol.">
        <title>Genome structure and content of the rice root-knot nematode (Meloidogyne graminicola).</title>
        <authorList>
            <person name="Phan N.T."/>
            <person name="Danchin E.G.J."/>
            <person name="Klopp C."/>
            <person name="Perfus-Barbeoch L."/>
            <person name="Kozlowski D.K."/>
            <person name="Koutsovoulos G.D."/>
            <person name="Lopez-Roques C."/>
            <person name="Bouchez O."/>
            <person name="Zahm M."/>
            <person name="Besnard G."/>
            <person name="Bellafiore S."/>
        </authorList>
    </citation>
    <scope>NUCLEOTIDE SEQUENCE</scope>
    <source>
        <strain evidence="2">VN-18</strain>
    </source>
</reference>
<feature type="transmembrane region" description="Helical" evidence="1">
    <location>
        <begin position="42"/>
        <end position="66"/>
    </location>
</feature>
<dbReference type="AlphaFoldDB" id="A0A8S9ZKZ0"/>
<evidence type="ECO:0000313" key="3">
    <source>
        <dbReference type="Proteomes" id="UP000605970"/>
    </source>
</evidence>
<keyword evidence="1" id="KW-0812">Transmembrane</keyword>
<dbReference type="Proteomes" id="UP000605970">
    <property type="component" value="Unassembled WGS sequence"/>
</dbReference>
<gene>
    <name evidence="2" type="ORF">Mgra_00006692</name>
</gene>
<keyword evidence="1" id="KW-1133">Transmembrane helix</keyword>
<accession>A0A8S9ZKZ0</accession>
<evidence type="ECO:0000313" key="2">
    <source>
        <dbReference type="EMBL" id="KAF7633953.1"/>
    </source>
</evidence>